<comment type="caution">
    <text evidence="1">The sequence shown here is derived from an EMBL/GenBank/DDBJ whole genome shotgun (WGS) entry which is preliminary data.</text>
</comment>
<organism evidence="1">
    <name type="scientific">gut metagenome</name>
    <dbReference type="NCBI Taxonomy" id="749906"/>
    <lineage>
        <taxon>unclassified sequences</taxon>
        <taxon>metagenomes</taxon>
        <taxon>organismal metagenomes</taxon>
    </lineage>
</organism>
<protein>
    <submittedName>
        <fullName evidence="1">Uncharacterized protein</fullName>
    </submittedName>
</protein>
<gene>
    <name evidence="1" type="ORF">EVA_09104</name>
</gene>
<reference evidence="1" key="1">
    <citation type="journal article" date="2012" name="PLoS ONE">
        <title>Gene sets for utilization of primary and secondary nutrition supplies in the distal gut of endangered iberian lynx.</title>
        <authorList>
            <person name="Alcaide M."/>
            <person name="Messina E."/>
            <person name="Richter M."/>
            <person name="Bargiela R."/>
            <person name="Peplies J."/>
            <person name="Huws S.A."/>
            <person name="Newbold C.J."/>
            <person name="Golyshin P.N."/>
            <person name="Simon M.A."/>
            <person name="Lopez G."/>
            <person name="Yakimov M.M."/>
            <person name="Ferrer M."/>
        </authorList>
    </citation>
    <scope>NUCLEOTIDE SEQUENCE</scope>
</reference>
<accession>J9GKX6</accession>
<name>J9GKX6_9ZZZZ</name>
<dbReference type="AlphaFoldDB" id="J9GKX6"/>
<evidence type="ECO:0000313" key="1">
    <source>
        <dbReference type="EMBL" id="EJX02793.1"/>
    </source>
</evidence>
<sequence length="44" mass="5343">MISSRKLFPEEIPLSPYKKPQKPLQKPIFKEKTTFFAFFLQNIW</sequence>
<proteinExistence type="predicted"/>
<dbReference type="EMBL" id="AMCI01002411">
    <property type="protein sequence ID" value="EJX02793.1"/>
    <property type="molecule type" value="Genomic_DNA"/>
</dbReference>